<name>A0A843W2L4_COLES</name>
<accession>A0A843W2L4</accession>
<protein>
    <submittedName>
        <fullName evidence="1">Uncharacterized protein</fullName>
    </submittedName>
</protein>
<organism evidence="1 2">
    <name type="scientific">Colocasia esculenta</name>
    <name type="common">Wild taro</name>
    <name type="synonym">Arum esculentum</name>
    <dbReference type="NCBI Taxonomy" id="4460"/>
    <lineage>
        <taxon>Eukaryota</taxon>
        <taxon>Viridiplantae</taxon>
        <taxon>Streptophyta</taxon>
        <taxon>Embryophyta</taxon>
        <taxon>Tracheophyta</taxon>
        <taxon>Spermatophyta</taxon>
        <taxon>Magnoliopsida</taxon>
        <taxon>Liliopsida</taxon>
        <taxon>Araceae</taxon>
        <taxon>Aroideae</taxon>
        <taxon>Colocasieae</taxon>
        <taxon>Colocasia</taxon>
    </lineage>
</organism>
<comment type="caution">
    <text evidence="1">The sequence shown here is derived from an EMBL/GenBank/DDBJ whole genome shotgun (WGS) entry which is preliminary data.</text>
</comment>
<dbReference type="AlphaFoldDB" id="A0A843W2L4"/>
<reference evidence="1" key="1">
    <citation type="submission" date="2017-07" db="EMBL/GenBank/DDBJ databases">
        <title>Taro Niue Genome Assembly and Annotation.</title>
        <authorList>
            <person name="Atibalentja N."/>
            <person name="Keating K."/>
            <person name="Fields C.J."/>
        </authorList>
    </citation>
    <scope>NUCLEOTIDE SEQUENCE</scope>
    <source>
        <strain evidence="1">Niue_2</strain>
        <tissue evidence="1">Leaf</tissue>
    </source>
</reference>
<dbReference type="Proteomes" id="UP000652761">
    <property type="component" value="Unassembled WGS sequence"/>
</dbReference>
<sequence>MALVSGALAPVELEVDHYDAYRIYLFSWEPKVLCKPSTLVLGACPGTCVPSRSVSSSWTPSLLCRVIRPDEGKTTVGQRL</sequence>
<evidence type="ECO:0000313" key="1">
    <source>
        <dbReference type="EMBL" id="MQM02276.1"/>
    </source>
</evidence>
<keyword evidence="2" id="KW-1185">Reference proteome</keyword>
<evidence type="ECO:0000313" key="2">
    <source>
        <dbReference type="Proteomes" id="UP000652761"/>
    </source>
</evidence>
<dbReference type="EMBL" id="NMUH01002825">
    <property type="protein sequence ID" value="MQM02276.1"/>
    <property type="molecule type" value="Genomic_DNA"/>
</dbReference>
<proteinExistence type="predicted"/>
<gene>
    <name evidence="1" type="ORF">Taro_035041</name>
</gene>